<accession>A0A1I1Q158</accession>
<dbReference type="NCBIfam" id="TIGR02937">
    <property type="entry name" value="sigma70-ECF"/>
    <property type="match status" value="1"/>
</dbReference>
<reference evidence="9 10" key="1">
    <citation type="submission" date="2016-10" db="EMBL/GenBank/DDBJ databases">
        <authorList>
            <person name="de Groot N.N."/>
        </authorList>
    </citation>
    <scope>NUCLEOTIDE SEQUENCE [LARGE SCALE GENOMIC DNA]</scope>
    <source>
        <strain evidence="9 10">CGMCC 1.10210</strain>
    </source>
</reference>
<dbReference type="InterPro" id="IPR036388">
    <property type="entry name" value="WH-like_DNA-bd_sf"/>
</dbReference>
<feature type="domain" description="RNA polymerase sigma-70 region 2" evidence="7">
    <location>
        <begin position="39"/>
        <end position="106"/>
    </location>
</feature>
<dbReference type="SUPFAM" id="SSF88659">
    <property type="entry name" value="Sigma3 and sigma4 domains of RNA polymerase sigma factors"/>
    <property type="match status" value="1"/>
</dbReference>
<dbReference type="GO" id="GO:0003677">
    <property type="term" value="F:DNA binding"/>
    <property type="evidence" value="ECO:0007669"/>
    <property type="project" value="UniProtKB-KW"/>
</dbReference>
<dbReference type="Pfam" id="PF04542">
    <property type="entry name" value="Sigma70_r2"/>
    <property type="match status" value="1"/>
</dbReference>
<dbReference type="CDD" id="cd06171">
    <property type="entry name" value="Sigma70_r4"/>
    <property type="match status" value="1"/>
</dbReference>
<evidence type="ECO:0000313" key="10">
    <source>
        <dbReference type="Proteomes" id="UP000182258"/>
    </source>
</evidence>
<keyword evidence="2" id="KW-0805">Transcription regulation</keyword>
<evidence type="ECO:0000256" key="4">
    <source>
        <dbReference type="ARBA" id="ARBA00023125"/>
    </source>
</evidence>
<dbReference type="GO" id="GO:0016987">
    <property type="term" value="F:sigma factor activity"/>
    <property type="evidence" value="ECO:0007669"/>
    <property type="project" value="UniProtKB-KW"/>
</dbReference>
<protein>
    <submittedName>
        <fullName evidence="9">RNA polymerase sigma-70 factor, ECF subfamily</fullName>
    </submittedName>
</protein>
<dbReference type="STRING" id="728005.SAMN04488059_1227"/>
<dbReference type="Pfam" id="PF08281">
    <property type="entry name" value="Sigma70_r4_2"/>
    <property type="match status" value="1"/>
</dbReference>
<dbReference type="Proteomes" id="UP000182258">
    <property type="component" value="Unassembled WGS sequence"/>
</dbReference>
<dbReference type="GO" id="GO:0006352">
    <property type="term" value="P:DNA-templated transcription initiation"/>
    <property type="evidence" value="ECO:0007669"/>
    <property type="project" value="InterPro"/>
</dbReference>
<dbReference type="EMBL" id="FOMB01000022">
    <property type="protein sequence ID" value="SFD11900.1"/>
    <property type="molecule type" value="Genomic_DNA"/>
</dbReference>
<keyword evidence="5" id="KW-0804">Transcription</keyword>
<feature type="domain" description="RNA polymerase sigma factor 70 region 4 type 2" evidence="8">
    <location>
        <begin position="133"/>
        <end position="185"/>
    </location>
</feature>
<dbReference type="AlphaFoldDB" id="A0A1I1Q158"/>
<gene>
    <name evidence="9" type="ORF">SAMN04488059_1227</name>
</gene>
<keyword evidence="3" id="KW-0731">Sigma factor</keyword>
<dbReference type="Gene3D" id="1.10.1740.10">
    <property type="match status" value="1"/>
</dbReference>
<dbReference type="PANTHER" id="PTHR43133:SF8">
    <property type="entry name" value="RNA POLYMERASE SIGMA FACTOR HI_1459-RELATED"/>
    <property type="match status" value="1"/>
</dbReference>
<dbReference type="InterPro" id="IPR013325">
    <property type="entry name" value="RNA_pol_sigma_r2"/>
</dbReference>
<organism evidence="9 10">
    <name type="scientific">Devosia psychrophila</name>
    <dbReference type="NCBI Taxonomy" id="728005"/>
    <lineage>
        <taxon>Bacteria</taxon>
        <taxon>Pseudomonadati</taxon>
        <taxon>Pseudomonadota</taxon>
        <taxon>Alphaproteobacteria</taxon>
        <taxon>Hyphomicrobiales</taxon>
        <taxon>Devosiaceae</taxon>
        <taxon>Devosia</taxon>
    </lineage>
</organism>
<dbReference type="InterPro" id="IPR014284">
    <property type="entry name" value="RNA_pol_sigma-70_dom"/>
</dbReference>
<evidence type="ECO:0000256" key="1">
    <source>
        <dbReference type="ARBA" id="ARBA00010641"/>
    </source>
</evidence>
<evidence type="ECO:0000256" key="6">
    <source>
        <dbReference type="SAM" id="MobiDB-lite"/>
    </source>
</evidence>
<evidence type="ECO:0000259" key="7">
    <source>
        <dbReference type="Pfam" id="PF04542"/>
    </source>
</evidence>
<evidence type="ECO:0000259" key="8">
    <source>
        <dbReference type="Pfam" id="PF08281"/>
    </source>
</evidence>
<keyword evidence="4" id="KW-0238">DNA-binding</keyword>
<comment type="similarity">
    <text evidence="1">Belongs to the sigma-70 factor family. ECF subfamily.</text>
</comment>
<evidence type="ECO:0000256" key="2">
    <source>
        <dbReference type="ARBA" id="ARBA00023015"/>
    </source>
</evidence>
<dbReference type="Gene3D" id="1.10.10.10">
    <property type="entry name" value="Winged helix-like DNA-binding domain superfamily/Winged helix DNA-binding domain"/>
    <property type="match status" value="1"/>
</dbReference>
<dbReference type="PANTHER" id="PTHR43133">
    <property type="entry name" value="RNA POLYMERASE ECF-TYPE SIGMA FACTO"/>
    <property type="match status" value="1"/>
</dbReference>
<feature type="region of interest" description="Disordered" evidence="6">
    <location>
        <begin position="108"/>
        <end position="129"/>
    </location>
</feature>
<evidence type="ECO:0000256" key="5">
    <source>
        <dbReference type="ARBA" id="ARBA00023163"/>
    </source>
</evidence>
<dbReference type="InterPro" id="IPR013324">
    <property type="entry name" value="RNA_pol_sigma_r3/r4-like"/>
</dbReference>
<dbReference type="InterPro" id="IPR007627">
    <property type="entry name" value="RNA_pol_sigma70_r2"/>
</dbReference>
<evidence type="ECO:0000256" key="3">
    <source>
        <dbReference type="ARBA" id="ARBA00023082"/>
    </source>
</evidence>
<dbReference type="SUPFAM" id="SSF88946">
    <property type="entry name" value="Sigma2 domain of RNA polymerase sigma factors"/>
    <property type="match status" value="1"/>
</dbReference>
<dbReference type="InterPro" id="IPR039425">
    <property type="entry name" value="RNA_pol_sigma-70-like"/>
</dbReference>
<name>A0A1I1Q158_9HYPH</name>
<proteinExistence type="inferred from homology"/>
<dbReference type="InterPro" id="IPR013249">
    <property type="entry name" value="RNA_pol_sigma70_r4_t2"/>
</dbReference>
<evidence type="ECO:0000313" key="9">
    <source>
        <dbReference type="EMBL" id="SFD11900.1"/>
    </source>
</evidence>
<sequence>MHAAVTELYAASPIDPRHALTQALVVRAQNGDVEAFGELIGDHYDMIHRTAWKWCGNRADAEDIAQDVCVKLGSAISSFDGRSAFSSWVYRITLNAVRDLQRAGKRRGRHSDAYAEVTPDEHPADQEEAATSRQLWAAVRQLPEKQRDAVLLVYAEELSHAAAAEIMGIREATVSWHVHEARKTLRGLL</sequence>